<sequence length="339" mass="37025">MPMSSLANDSVASIRSSRSRPGSSVASRNANEQSQTEESEVLSPLPTVKVATVSLTDRSTYHGEVNDDGAPDGVGVLLSVFGVTYSGGMKDGKKHGDGVELQPNGITYSGEFRDGVANGYGVYVGTLGDKYIGQWENGGRHGVGVSVDAESVITVSHFNMDEPVSGDSNLPWEEDVQPCVLRVILAEKAALSSQEIARQRHIDAVMQEMTAIGSETLNTPEAIEAFEAKEELQTAEFIRNQSDQMHEVNSVAGELKFAEAQLAQRQKELRTEITAKRQELSFVTKYCTLADTRKAQVLDAERTLETLQRQLNVLAELPSYDATELHEELYVRRASQDEL</sequence>
<dbReference type="AlphaFoldDB" id="A0ABD3F8R1"/>
<dbReference type="SUPFAM" id="SSF82185">
    <property type="entry name" value="Histone H3 K4-specific methyltransferase SET7/9 N-terminal domain"/>
    <property type="match status" value="1"/>
</dbReference>
<evidence type="ECO:0000256" key="2">
    <source>
        <dbReference type="SAM" id="Coils"/>
    </source>
</evidence>
<dbReference type="PANTHER" id="PTHR23084:SF263">
    <property type="entry name" value="MORN REPEAT-CONTAINING PROTEIN 1"/>
    <property type="match status" value="1"/>
</dbReference>
<organism evidence="4 5">
    <name type="scientific">Phytophthora oleae</name>
    <dbReference type="NCBI Taxonomy" id="2107226"/>
    <lineage>
        <taxon>Eukaryota</taxon>
        <taxon>Sar</taxon>
        <taxon>Stramenopiles</taxon>
        <taxon>Oomycota</taxon>
        <taxon>Peronosporomycetes</taxon>
        <taxon>Peronosporales</taxon>
        <taxon>Peronosporaceae</taxon>
        <taxon>Phytophthora</taxon>
    </lineage>
</organism>
<dbReference type="InterPro" id="IPR003409">
    <property type="entry name" value="MORN"/>
</dbReference>
<feature type="compositionally biased region" description="Polar residues" evidence="3">
    <location>
        <begin position="1"/>
        <end position="11"/>
    </location>
</feature>
<evidence type="ECO:0000256" key="3">
    <source>
        <dbReference type="SAM" id="MobiDB-lite"/>
    </source>
</evidence>
<feature type="region of interest" description="Disordered" evidence="3">
    <location>
        <begin position="1"/>
        <end position="45"/>
    </location>
</feature>
<keyword evidence="2" id="KW-0175">Coiled coil</keyword>
<reference evidence="4 5" key="1">
    <citation type="submission" date="2024-09" db="EMBL/GenBank/DDBJ databases">
        <title>Genome sequencing and assembly of Phytophthora oleae, isolate VK10A, causative agent of rot of olive drupes.</title>
        <authorList>
            <person name="Conti Taguali S."/>
            <person name="Riolo M."/>
            <person name="La Spada F."/>
            <person name="Cacciola S.O."/>
            <person name="Dionisio G."/>
        </authorList>
    </citation>
    <scope>NUCLEOTIDE SEQUENCE [LARGE SCALE GENOMIC DNA]</scope>
    <source>
        <strain evidence="4 5">VK10A</strain>
    </source>
</reference>
<dbReference type="SMART" id="SM00698">
    <property type="entry name" value="MORN"/>
    <property type="match status" value="3"/>
</dbReference>
<comment type="caution">
    <text evidence="4">The sequence shown here is derived from an EMBL/GenBank/DDBJ whole genome shotgun (WGS) entry which is preliminary data.</text>
</comment>
<keyword evidence="5" id="KW-1185">Reference proteome</keyword>
<dbReference type="Proteomes" id="UP001632037">
    <property type="component" value="Unassembled WGS sequence"/>
</dbReference>
<protein>
    <submittedName>
        <fullName evidence="4">Uncharacterized protein</fullName>
    </submittedName>
</protein>
<evidence type="ECO:0000256" key="1">
    <source>
        <dbReference type="ARBA" id="ARBA00022737"/>
    </source>
</evidence>
<feature type="coiled-coil region" evidence="2">
    <location>
        <begin position="290"/>
        <end position="317"/>
    </location>
</feature>
<gene>
    <name evidence="4" type="ORF">V7S43_012107</name>
</gene>
<keyword evidence="1" id="KW-0677">Repeat</keyword>
<proteinExistence type="predicted"/>
<accession>A0ABD3F8R1</accession>
<evidence type="ECO:0000313" key="4">
    <source>
        <dbReference type="EMBL" id="KAL3662699.1"/>
    </source>
</evidence>
<evidence type="ECO:0000313" key="5">
    <source>
        <dbReference type="Proteomes" id="UP001632037"/>
    </source>
</evidence>
<name>A0ABD3F8R1_9STRA</name>
<dbReference type="EMBL" id="JBIMZQ010000030">
    <property type="protein sequence ID" value="KAL3662699.1"/>
    <property type="molecule type" value="Genomic_DNA"/>
</dbReference>
<dbReference type="Pfam" id="PF02493">
    <property type="entry name" value="MORN"/>
    <property type="match status" value="3"/>
</dbReference>
<dbReference type="Gene3D" id="2.20.110.10">
    <property type="entry name" value="Histone H3 K4-specific methyltransferase SET7/9 N-terminal domain"/>
    <property type="match status" value="2"/>
</dbReference>
<dbReference type="PANTHER" id="PTHR23084">
    <property type="entry name" value="PHOSPHATIDYLINOSITOL-4-PHOSPHATE 5-KINASE RELATED"/>
    <property type="match status" value="1"/>
</dbReference>
<feature type="compositionally biased region" description="Low complexity" evidence="3">
    <location>
        <begin position="13"/>
        <end position="28"/>
    </location>
</feature>